<gene>
    <name evidence="1" type="ORF">ACCI49_01035</name>
</gene>
<dbReference type="RefSeq" id="WP_371837107.1">
    <property type="nucleotide sequence ID" value="NZ_JBGMEK010000001.1"/>
</dbReference>
<organism evidence="1 2">
    <name type="scientific">Microbulbifer epialgicus</name>
    <dbReference type="NCBI Taxonomy" id="393907"/>
    <lineage>
        <taxon>Bacteria</taxon>
        <taxon>Pseudomonadati</taxon>
        <taxon>Pseudomonadota</taxon>
        <taxon>Gammaproteobacteria</taxon>
        <taxon>Cellvibrionales</taxon>
        <taxon>Microbulbiferaceae</taxon>
        <taxon>Microbulbifer</taxon>
    </lineage>
</organism>
<evidence type="ECO:0000313" key="1">
    <source>
        <dbReference type="EMBL" id="MFA0809489.1"/>
    </source>
</evidence>
<reference evidence="1 2" key="1">
    <citation type="submission" date="2024-08" db="EMBL/GenBank/DDBJ databases">
        <authorList>
            <person name="Ishaq N."/>
        </authorList>
    </citation>
    <scope>NUCLEOTIDE SEQUENCE [LARGE SCALE GENOMIC DNA]</scope>
    <source>
        <strain evidence="1 2">DSM 18651</strain>
    </source>
</reference>
<accession>A0ABV4NU25</accession>
<dbReference type="Proteomes" id="UP001569428">
    <property type="component" value="Unassembled WGS sequence"/>
</dbReference>
<protein>
    <submittedName>
        <fullName evidence="1">Uncharacterized protein</fullName>
    </submittedName>
</protein>
<sequence>MNIRTVEDIFEDNWDGFHDAIVQSLDIAPSKAQAVELFSQLPEHLREKAFQWGLSDSEVRDESYQAIKELGLTINTDA</sequence>
<proteinExistence type="predicted"/>
<comment type="caution">
    <text evidence="1">The sequence shown here is derived from an EMBL/GenBank/DDBJ whole genome shotgun (WGS) entry which is preliminary data.</text>
</comment>
<keyword evidence="2" id="KW-1185">Reference proteome</keyword>
<name>A0ABV4NU25_9GAMM</name>
<evidence type="ECO:0000313" key="2">
    <source>
        <dbReference type="Proteomes" id="UP001569428"/>
    </source>
</evidence>
<dbReference type="EMBL" id="JBGMEK010000001">
    <property type="protein sequence ID" value="MFA0809489.1"/>
    <property type="molecule type" value="Genomic_DNA"/>
</dbReference>